<dbReference type="Gene3D" id="3.40.50.300">
    <property type="entry name" value="P-loop containing nucleotide triphosphate hydrolases"/>
    <property type="match status" value="1"/>
</dbReference>
<reference evidence="2 3" key="1">
    <citation type="submission" date="2024-02" db="EMBL/GenBank/DDBJ databases">
        <authorList>
            <person name="Chen Y."/>
            <person name="Shah S."/>
            <person name="Dougan E. K."/>
            <person name="Thang M."/>
            <person name="Chan C."/>
        </authorList>
    </citation>
    <scope>NUCLEOTIDE SEQUENCE [LARGE SCALE GENOMIC DNA]</scope>
</reference>
<feature type="compositionally biased region" description="Basic and acidic residues" evidence="1">
    <location>
        <begin position="1955"/>
        <end position="1986"/>
    </location>
</feature>
<name>A0ABP0HD95_9DINO</name>
<feature type="region of interest" description="Disordered" evidence="1">
    <location>
        <begin position="1924"/>
        <end position="2016"/>
    </location>
</feature>
<feature type="compositionally biased region" description="Basic and acidic residues" evidence="1">
    <location>
        <begin position="407"/>
        <end position="420"/>
    </location>
</feature>
<gene>
    <name evidence="2" type="ORF">CCMP2556_LOCUS1176</name>
</gene>
<evidence type="ECO:0000313" key="2">
    <source>
        <dbReference type="EMBL" id="CAK8988211.1"/>
    </source>
</evidence>
<dbReference type="EMBL" id="CAXAMN010000392">
    <property type="protein sequence ID" value="CAK8988211.1"/>
    <property type="molecule type" value="Genomic_DNA"/>
</dbReference>
<dbReference type="PANTHER" id="PTHR47642">
    <property type="entry name" value="ATP-DEPENDENT DNA HELICASE"/>
    <property type="match status" value="1"/>
</dbReference>
<feature type="compositionally biased region" description="Basic and acidic residues" evidence="1">
    <location>
        <begin position="1924"/>
        <end position="1942"/>
    </location>
</feature>
<feature type="compositionally biased region" description="Low complexity" evidence="1">
    <location>
        <begin position="375"/>
        <end position="385"/>
    </location>
</feature>
<organism evidence="2 3">
    <name type="scientific">Durusdinium trenchii</name>
    <dbReference type="NCBI Taxonomy" id="1381693"/>
    <lineage>
        <taxon>Eukaryota</taxon>
        <taxon>Sar</taxon>
        <taxon>Alveolata</taxon>
        <taxon>Dinophyceae</taxon>
        <taxon>Suessiales</taxon>
        <taxon>Symbiodiniaceae</taxon>
        <taxon>Durusdinium</taxon>
    </lineage>
</organism>
<dbReference type="SUPFAM" id="SSF52540">
    <property type="entry name" value="P-loop containing nucleoside triphosphate hydrolases"/>
    <property type="match status" value="1"/>
</dbReference>
<feature type="compositionally biased region" description="Low complexity" evidence="1">
    <location>
        <begin position="1993"/>
        <end position="2010"/>
    </location>
</feature>
<dbReference type="InterPro" id="IPR027417">
    <property type="entry name" value="P-loop_NTPase"/>
</dbReference>
<accession>A0ABP0HD95</accession>
<dbReference type="InterPro" id="IPR051055">
    <property type="entry name" value="PIF1_helicase"/>
</dbReference>
<evidence type="ECO:0000256" key="1">
    <source>
        <dbReference type="SAM" id="MobiDB-lite"/>
    </source>
</evidence>
<evidence type="ECO:0000313" key="3">
    <source>
        <dbReference type="Proteomes" id="UP001642484"/>
    </source>
</evidence>
<proteinExistence type="predicted"/>
<feature type="region of interest" description="Disordered" evidence="1">
    <location>
        <begin position="342"/>
        <end position="430"/>
    </location>
</feature>
<comment type="caution">
    <text evidence="2">The sequence shown here is derived from an EMBL/GenBank/DDBJ whole genome shotgun (WGS) entry which is preliminary data.</text>
</comment>
<feature type="region of interest" description="Disordered" evidence="1">
    <location>
        <begin position="1242"/>
        <end position="1262"/>
    </location>
</feature>
<evidence type="ECO:0008006" key="4">
    <source>
        <dbReference type="Google" id="ProtNLM"/>
    </source>
</evidence>
<keyword evidence="3" id="KW-1185">Reference proteome</keyword>
<feature type="compositionally biased region" description="Basic residues" evidence="1">
    <location>
        <begin position="358"/>
        <end position="374"/>
    </location>
</feature>
<dbReference type="PANTHER" id="PTHR47642:SF5">
    <property type="entry name" value="ATP-DEPENDENT DNA HELICASE"/>
    <property type="match status" value="1"/>
</dbReference>
<sequence>MVLSVAAVLLCAFQGDEPVKLHLLCRSGLEGKSTTQRAECVCAVPVLDRQRGFEGRAQKPNSIERVKSLREWIGGEMGRGNVWVRDEEGDQAWDCNAKATKPAQQIVKKTGKGHFSGGGAREAVTAICLSELGDAAAVAGFFSQSWVDGWDGWKELGESPSDAAAKEVAQRFLRVAQANIPTQAKTNAARLQELQRLGLELITAESYGVNNCLIDSLALGLHLQGVCPEQMTAEARREMCADCRTHLQKQFGVPEGVFLDGHRDAPRILEYFLVERWKQSGFVRVRFHDPLDHAELMMETSDLQTCEYKTPDCGSASGIELHVYNHKTEAGQGFHFDLLRPATRQEGPSPSAREVKATARRNRSSPGARKRTRVGVRASVRRGAALTQRPPRDSTGGRGQVERKRKGLETGKRQAVEWRPQKRLRTKTAAPASEDLAALHKPTEDGAWFEDDLYLLSLDAVERSSDPRRREEVRIQRLGEEMSDKPTLPWGRQQVDGTVAYDLSNVHCSFKACEFQADSEEELIAHIGVAHKDAFAKTWDEVLTQKDQLRLYRAAMTWRCQQCAPIANVSIDRRALRAYRQSLEADNVSTLLCFVCAQKYPHITTGRNQSIGWVRPVNSSQSSIFGLNMVEAEKLLGMDSYVRQYVAGATEFAEAEMRRELQEWSCVVELQGELPHCGEVLRQMVSVIVKSAHAKGDDLEVGRVIHQARVRRKVVVRLIEDAVKRGHPAYQQVEMEAMYYKASSLPEDGVPKEVISVLPLDDALNQIMRQKAATPVREAEEFKRMMKPNAVVAEKSSVGLTDINASHVSALQATATKGAIGENDAPEFLLRTGNKLLDQFQPQYFGMAFPYVFKYCTGMPDPPAWTAKARFRRRPDAPRVELKDWVKIMARRCEAQVAQDIEAGATQLLKALQGHYMDRRGKPKAVNMDVSKLQYVRGLRPAARKLLQNMRHTAQELPGTQEARRRMRFEIEALRIRFGVPLFVTFSPDEAHQMLYVRMARTRCSDPVRAVSLYQDWNVGDRDYPPVDHEEWPVHLERLQRLLPCWDMRRQALIVRAVQRAQDAQTGYCADYCAKNQPMAFHEIKEMQRGHQQLQQDMRKEPIEKIGKRTTARFLSDAYCKGIVRGQVECCNLRAYQKSSCVVAAERISTAACCSFPGRALLQAVDLAFNEDSGETRCEWRNGAAKGEAKLEAATAEETQVRLLPGVDFRRKNSPQTVDRAFFPASAGAAMRHGWTLQRRRRPECPHMGNAPVPNRAGEDTESNAKLTMTYFRAWTLEKQRGTKHVPYIRQLRGLEETWEKSLRRWLLQLPCEETKRYVGNFLAVYRVRPEADMENSDNEDDKEELTVTEELITEACQTHVPVNEAMKESKWSKHRSLIVEALQQDLREGKCNSQQAEFCRRIVEQMKAEMQSAEGATPEPLRWALHGGPGTGKSHTLKLIREELFEQIAGWTRGSQYQIVTLQAVMANDLDGDTIHHALGLNWQSASDDKISGSKFLDLSAKAVQWRWLIVDEISMVSAELLARLDLRCRELVRDLAQSKYARGSAHARPFGGVECDFGRGPMAVAAPTRNILGRGLDKDNVFPVTLQRQPWHIDKGFATTAHAAQGQTYAEGAITDMQIGEGGDPMTAYIAVTRVRDREGLYIYRPFDASPYQKGCSVGRALLLQTWRGDCIDWATVRRRYREEEACSECRERKPKSGYTAGQWKREAAARVCRECVRNHAANNTPWQCSVCKAWQDEAAFAEQYARPQCTFYRVCHTCEVQKPCCKCGVAKPASAFGASAWKARHADRRYCKECAVKVTGHWRCGVCSAQKAREHFSAWTRQSTRQNGKQRNGKQRCNPCFQAREIRAAAKKAKGRLDKLRVQDKRQQVMRCIRAESPDSVRPLLRRSVMRQAIRRATAWQTKVAEEKRQQVIALVREEIADRAQQRKTPPEKQAEPTETKTPPRRATTRAASEEPAAKRAKHESVRNNMHTEQKRRRAEGTDQMRGPPEETQATATAAQETNAAPAKLPGRKAAKEMFQYACPVCEASVSSSVRTGLLTG</sequence>
<dbReference type="Pfam" id="PF13245">
    <property type="entry name" value="AAA_19"/>
    <property type="match status" value="1"/>
</dbReference>
<protein>
    <recommendedName>
        <fullName evidence="4">ATP-dependent DNA helicase</fullName>
    </recommendedName>
</protein>
<dbReference type="Proteomes" id="UP001642484">
    <property type="component" value="Unassembled WGS sequence"/>
</dbReference>